<dbReference type="SUPFAM" id="SSF53822">
    <property type="entry name" value="Periplasmic binding protein-like I"/>
    <property type="match status" value="1"/>
</dbReference>
<keyword evidence="3" id="KW-0804">Transcription</keyword>
<proteinExistence type="predicted"/>
<dbReference type="InterPro" id="IPR046335">
    <property type="entry name" value="LacI/GalR-like_sensor"/>
</dbReference>
<dbReference type="AlphaFoldDB" id="A0A081C8Y9"/>
<evidence type="ECO:0000256" key="3">
    <source>
        <dbReference type="ARBA" id="ARBA00023163"/>
    </source>
</evidence>
<dbReference type="InterPro" id="IPR000843">
    <property type="entry name" value="HTH_LacI"/>
</dbReference>
<dbReference type="PRINTS" id="PR00036">
    <property type="entry name" value="HTHLACI"/>
</dbReference>
<organism evidence="5">
    <name type="scientific">Vecturithrix granuli</name>
    <dbReference type="NCBI Taxonomy" id="1499967"/>
    <lineage>
        <taxon>Bacteria</taxon>
        <taxon>Candidatus Moduliflexota</taxon>
        <taxon>Candidatus Vecturitrichia</taxon>
        <taxon>Candidatus Vecturitrichales</taxon>
        <taxon>Candidatus Vecturitrichaceae</taxon>
        <taxon>Candidatus Vecturithrix</taxon>
    </lineage>
</organism>
<gene>
    <name evidence="5" type="ORF">U27_00942</name>
</gene>
<protein>
    <submittedName>
        <fullName evidence="5">Transcriptional regulator</fullName>
    </submittedName>
</protein>
<sequence length="369" mass="41403">MSVRKKNVTLRDVARYAGVSIKTVSNVINDWPYMTDETRAKVREAIKIVGYRPNQMARSLVTGQTKSVGVIIPDIINPFFSLTLRGCEDLFYKNGYSLFLCNSLEIEEREKYYLDVLASRAVDAVILWSTQIARDELRTMIGERLPVVTVGFDGDPLNDSHTIVNLDDIGGSERATQHLIAQGYRQIAHLTTFAHNVVGSKRLKGYRQALESADRQYDPQLVKKNRASIYGGYHATLDLLEHYPVDAIFCHNDLMAVGAIFAAHHLGRRVPEDIGIVGFDDIAMASMVTPPLTTMRITQYEMGKLTGELILERLRQEVTAPKTVLYPVELQIRTSSGGTESTEEQKQQWVEDLVSHLSIESSPEKNSSQ</sequence>
<evidence type="ECO:0000256" key="2">
    <source>
        <dbReference type="ARBA" id="ARBA00023125"/>
    </source>
</evidence>
<accession>A0A081C8Y9</accession>
<dbReference type="InterPro" id="IPR028082">
    <property type="entry name" value="Peripla_BP_I"/>
</dbReference>
<feature type="domain" description="HTH lacI-type" evidence="4">
    <location>
        <begin position="8"/>
        <end position="62"/>
    </location>
</feature>
<dbReference type="GO" id="GO:0000976">
    <property type="term" value="F:transcription cis-regulatory region binding"/>
    <property type="evidence" value="ECO:0007669"/>
    <property type="project" value="TreeGrafter"/>
</dbReference>
<evidence type="ECO:0000313" key="5">
    <source>
        <dbReference type="EMBL" id="GAK61044.1"/>
    </source>
</evidence>
<dbReference type="PROSITE" id="PS50932">
    <property type="entry name" value="HTH_LACI_2"/>
    <property type="match status" value="1"/>
</dbReference>
<keyword evidence="6" id="KW-1185">Reference proteome</keyword>
<dbReference type="Pfam" id="PF00356">
    <property type="entry name" value="LacI"/>
    <property type="match status" value="1"/>
</dbReference>
<dbReference type="CDD" id="cd06267">
    <property type="entry name" value="PBP1_LacI_sugar_binding-like"/>
    <property type="match status" value="1"/>
</dbReference>
<dbReference type="STRING" id="1499967.U27_00942"/>
<keyword evidence="2" id="KW-0238">DNA-binding</keyword>
<dbReference type="PANTHER" id="PTHR30146:SF109">
    <property type="entry name" value="HTH-TYPE TRANSCRIPTIONAL REGULATOR GALS"/>
    <property type="match status" value="1"/>
</dbReference>
<dbReference type="eggNOG" id="COG1609">
    <property type="taxonomic scope" value="Bacteria"/>
</dbReference>
<dbReference type="GO" id="GO:0003700">
    <property type="term" value="F:DNA-binding transcription factor activity"/>
    <property type="evidence" value="ECO:0007669"/>
    <property type="project" value="TreeGrafter"/>
</dbReference>
<keyword evidence="1" id="KW-0805">Transcription regulation</keyword>
<dbReference type="PROSITE" id="PS00356">
    <property type="entry name" value="HTH_LACI_1"/>
    <property type="match status" value="1"/>
</dbReference>
<dbReference type="CDD" id="cd01392">
    <property type="entry name" value="HTH_LacI"/>
    <property type="match status" value="1"/>
</dbReference>
<dbReference type="PANTHER" id="PTHR30146">
    <property type="entry name" value="LACI-RELATED TRANSCRIPTIONAL REPRESSOR"/>
    <property type="match status" value="1"/>
</dbReference>
<dbReference type="EMBL" id="DF820476">
    <property type="protein sequence ID" value="GAK61044.1"/>
    <property type="molecule type" value="Genomic_DNA"/>
</dbReference>
<name>A0A081C8Y9_VECG1</name>
<reference evidence="5" key="1">
    <citation type="journal article" date="2015" name="PeerJ">
        <title>First genomic representation of candidate bacterial phylum KSB3 points to enhanced environmental sensing as a trigger of wastewater bulking.</title>
        <authorList>
            <person name="Sekiguchi Y."/>
            <person name="Ohashi A."/>
            <person name="Parks D.H."/>
            <person name="Yamauchi T."/>
            <person name="Tyson G.W."/>
            <person name="Hugenholtz P."/>
        </authorList>
    </citation>
    <scope>NUCLEOTIDE SEQUENCE [LARGE SCALE GENOMIC DNA]</scope>
</reference>
<dbReference type="InterPro" id="IPR010982">
    <property type="entry name" value="Lambda_DNA-bd_dom_sf"/>
</dbReference>
<dbReference type="Proteomes" id="UP000030661">
    <property type="component" value="Unassembled WGS sequence"/>
</dbReference>
<dbReference type="Gene3D" id="1.10.260.40">
    <property type="entry name" value="lambda repressor-like DNA-binding domains"/>
    <property type="match status" value="1"/>
</dbReference>
<dbReference type="HOGENOM" id="CLU_037628_6_1_0"/>
<evidence type="ECO:0000256" key="1">
    <source>
        <dbReference type="ARBA" id="ARBA00023015"/>
    </source>
</evidence>
<dbReference type="SMART" id="SM00354">
    <property type="entry name" value="HTH_LACI"/>
    <property type="match status" value="1"/>
</dbReference>
<evidence type="ECO:0000313" key="6">
    <source>
        <dbReference type="Proteomes" id="UP000030661"/>
    </source>
</evidence>
<dbReference type="SUPFAM" id="SSF47413">
    <property type="entry name" value="lambda repressor-like DNA-binding domains"/>
    <property type="match status" value="1"/>
</dbReference>
<dbReference type="Gene3D" id="3.40.50.2300">
    <property type="match status" value="2"/>
</dbReference>
<dbReference type="Pfam" id="PF13377">
    <property type="entry name" value="Peripla_BP_3"/>
    <property type="match status" value="1"/>
</dbReference>
<evidence type="ECO:0000259" key="4">
    <source>
        <dbReference type="PROSITE" id="PS50932"/>
    </source>
</evidence>